<dbReference type="EMBL" id="BRXZ01003085">
    <property type="protein sequence ID" value="GMH46923.1"/>
    <property type="molecule type" value="Genomic_DNA"/>
</dbReference>
<evidence type="ECO:0000313" key="4">
    <source>
        <dbReference type="Proteomes" id="UP001165082"/>
    </source>
</evidence>
<feature type="region of interest" description="Disordered" evidence="2">
    <location>
        <begin position="392"/>
        <end position="412"/>
    </location>
</feature>
<evidence type="ECO:0000313" key="3">
    <source>
        <dbReference type="EMBL" id="GMH46923.1"/>
    </source>
</evidence>
<accession>A0A9W7DKZ9</accession>
<organism evidence="3 4">
    <name type="scientific">Triparma retinervis</name>
    <dbReference type="NCBI Taxonomy" id="2557542"/>
    <lineage>
        <taxon>Eukaryota</taxon>
        <taxon>Sar</taxon>
        <taxon>Stramenopiles</taxon>
        <taxon>Ochrophyta</taxon>
        <taxon>Bolidophyceae</taxon>
        <taxon>Parmales</taxon>
        <taxon>Triparmaceae</taxon>
        <taxon>Triparma</taxon>
    </lineage>
</organism>
<dbReference type="InterPro" id="IPR003409">
    <property type="entry name" value="MORN"/>
</dbReference>
<dbReference type="SMART" id="SM00698">
    <property type="entry name" value="MORN"/>
    <property type="match status" value="11"/>
</dbReference>
<proteinExistence type="predicted"/>
<protein>
    <submittedName>
        <fullName evidence="3">Uncharacterized protein</fullName>
    </submittedName>
</protein>
<dbReference type="PANTHER" id="PTHR43215:SF14">
    <property type="entry name" value="RADIAL SPOKE HEAD 1 HOMOLOG"/>
    <property type="match status" value="1"/>
</dbReference>
<dbReference type="AlphaFoldDB" id="A0A9W7DKZ9"/>
<dbReference type="Pfam" id="PF02493">
    <property type="entry name" value="MORN"/>
    <property type="match status" value="11"/>
</dbReference>
<dbReference type="Gene3D" id="2.20.110.10">
    <property type="entry name" value="Histone H3 K4-specific methyltransferase SET7/9 N-terminal domain"/>
    <property type="match status" value="5"/>
</dbReference>
<dbReference type="PANTHER" id="PTHR43215">
    <property type="entry name" value="RADIAL SPOKE HEAD 1 HOMOLOG"/>
    <property type="match status" value="1"/>
</dbReference>
<dbReference type="GO" id="GO:0005829">
    <property type="term" value="C:cytosol"/>
    <property type="evidence" value="ECO:0007669"/>
    <property type="project" value="TreeGrafter"/>
</dbReference>
<dbReference type="Proteomes" id="UP001165082">
    <property type="component" value="Unassembled WGS sequence"/>
</dbReference>
<keyword evidence="1" id="KW-0677">Repeat</keyword>
<keyword evidence="4" id="KW-1185">Reference proteome</keyword>
<feature type="non-terminal residue" evidence="3">
    <location>
        <position position="1"/>
    </location>
</feature>
<sequence length="412" mass="45818">SGYGDSYEGQWEADFYEGQGVLTKKNGDRMTGTFLRGKLAGEATIDYINGDKYSGSMRGGKRHGQGEFIYSGNQGSYKGEWRHGKKHGRGSRLFSDGSRYEGDYKYGEPWGEGMMETVSGDTYVGEWESGFPHGRGVLIFSHGDRYEGDFFQGNFHGRGRLTYADGGYYDGEFAAHTSPGQYKHGVVFPSPDGQRHGQGVRVWVSGNRFEGGWVEGKMVGRGVYENAATGGKYDGDFKNNTKHGHGIETWGNKLGIKFQDPLGCFRMNVGGNNALYRPYSYKGDWSDHKKHGVGTLIYLNGLEIEGEFVSGHPHGNCILKYPKRKTDKHRICREGRWARGTVVEWFDYSAEEEEAASGVANFLLNTMMERKEEEELEELGLWGDNKIPEFQDGGGSLVGSSLTDGDPSYQLA</sequence>
<reference evidence="3" key="1">
    <citation type="submission" date="2022-07" db="EMBL/GenBank/DDBJ databases">
        <title>Genome analysis of Parmales, a sister group of diatoms, reveals the evolutionary specialization of diatoms from phago-mixotrophs to photoautotrophs.</title>
        <authorList>
            <person name="Ban H."/>
            <person name="Sato S."/>
            <person name="Yoshikawa S."/>
            <person name="Kazumasa Y."/>
            <person name="Nakamura Y."/>
            <person name="Ichinomiya M."/>
            <person name="Saitoh K."/>
            <person name="Sato N."/>
            <person name="Blanc-Mathieu R."/>
            <person name="Endo H."/>
            <person name="Kuwata A."/>
            <person name="Ogata H."/>
        </authorList>
    </citation>
    <scope>NUCLEOTIDE SEQUENCE</scope>
</reference>
<dbReference type="OrthoDB" id="270720at2759"/>
<name>A0A9W7DKZ9_9STRA</name>
<evidence type="ECO:0000256" key="1">
    <source>
        <dbReference type="ARBA" id="ARBA00022737"/>
    </source>
</evidence>
<evidence type="ECO:0000256" key="2">
    <source>
        <dbReference type="SAM" id="MobiDB-lite"/>
    </source>
</evidence>
<comment type="caution">
    <text evidence="3">The sequence shown here is derived from an EMBL/GenBank/DDBJ whole genome shotgun (WGS) entry which is preliminary data.</text>
</comment>
<dbReference type="SUPFAM" id="SSF82185">
    <property type="entry name" value="Histone H3 K4-specific methyltransferase SET7/9 N-terminal domain"/>
    <property type="match status" value="3"/>
</dbReference>
<gene>
    <name evidence="3" type="ORF">TrRE_jg12615</name>
</gene>